<accession>A0A0A9ANY4</accession>
<organism evidence="1">
    <name type="scientific">Arundo donax</name>
    <name type="common">Giant reed</name>
    <name type="synonym">Donax arundinaceus</name>
    <dbReference type="NCBI Taxonomy" id="35708"/>
    <lineage>
        <taxon>Eukaryota</taxon>
        <taxon>Viridiplantae</taxon>
        <taxon>Streptophyta</taxon>
        <taxon>Embryophyta</taxon>
        <taxon>Tracheophyta</taxon>
        <taxon>Spermatophyta</taxon>
        <taxon>Magnoliopsida</taxon>
        <taxon>Liliopsida</taxon>
        <taxon>Poales</taxon>
        <taxon>Poaceae</taxon>
        <taxon>PACMAD clade</taxon>
        <taxon>Arundinoideae</taxon>
        <taxon>Arundineae</taxon>
        <taxon>Arundo</taxon>
    </lineage>
</organism>
<name>A0A0A9ANY4_ARUDO</name>
<sequence>MIYDPSADYLEDPFVRLKLNELICSIKIAVLVSHMFCPFMSQINTQQPNINKEPSLLIDYSNKGLM</sequence>
<protein>
    <submittedName>
        <fullName evidence="1">Uncharacterized protein</fullName>
    </submittedName>
</protein>
<proteinExistence type="predicted"/>
<dbReference type="AlphaFoldDB" id="A0A0A9ANY4"/>
<reference evidence="1" key="1">
    <citation type="submission" date="2014-09" db="EMBL/GenBank/DDBJ databases">
        <authorList>
            <person name="Magalhaes I.L.F."/>
            <person name="Oliveira U."/>
            <person name="Santos F.R."/>
            <person name="Vidigal T.H.D.A."/>
            <person name="Brescovit A.D."/>
            <person name="Santos A.J."/>
        </authorList>
    </citation>
    <scope>NUCLEOTIDE SEQUENCE</scope>
    <source>
        <tissue evidence="1">Shoot tissue taken approximately 20 cm above the soil surface</tissue>
    </source>
</reference>
<reference evidence="1" key="2">
    <citation type="journal article" date="2015" name="Data Brief">
        <title>Shoot transcriptome of the giant reed, Arundo donax.</title>
        <authorList>
            <person name="Barrero R.A."/>
            <person name="Guerrero F.D."/>
            <person name="Moolhuijzen P."/>
            <person name="Goolsby J.A."/>
            <person name="Tidwell J."/>
            <person name="Bellgard S.E."/>
            <person name="Bellgard M.I."/>
        </authorList>
    </citation>
    <scope>NUCLEOTIDE SEQUENCE</scope>
    <source>
        <tissue evidence="1">Shoot tissue taken approximately 20 cm above the soil surface</tissue>
    </source>
</reference>
<dbReference type="EMBL" id="GBRH01246327">
    <property type="protein sequence ID" value="JAD51568.1"/>
    <property type="molecule type" value="Transcribed_RNA"/>
</dbReference>
<evidence type="ECO:0000313" key="1">
    <source>
        <dbReference type="EMBL" id="JAD51568.1"/>
    </source>
</evidence>